<dbReference type="GO" id="GO:0000270">
    <property type="term" value="P:peptidoglycan metabolic process"/>
    <property type="evidence" value="ECO:0007669"/>
    <property type="project" value="UniProtKB-UniRule"/>
</dbReference>
<dbReference type="GO" id="GO:0071555">
    <property type="term" value="P:cell wall organization"/>
    <property type="evidence" value="ECO:0007669"/>
    <property type="project" value="UniProtKB-KW"/>
</dbReference>
<evidence type="ECO:0000256" key="1">
    <source>
        <dbReference type="HAMAP-Rule" id="MF_02071"/>
    </source>
</evidence>
<keyword evidence="1" id="KW-0732">Signal</keyword>
<accession>A0A509EJQ5</accession>
<dbReference type="InterPro" id="IPR036908">
    <property type="entry name" value="RlpA-like_sf"/>
</dbReference>
<protein>
    <recommendedName>
        <fullName evidence="1">Endolytic peptidoglycan transglycosylase RlpA</fullName>
        <ecNumber evidence="1">4.2.2.-</ecNumber>
    </recommendedName>
</protein>
<feature type="domain" description="RlpA-like protein double-psi beta-barrel" evidence="3">
    <location>
        <begin position="101"/>
        <end position="186"/>
    </location>
</feature>
<comment type="function">
    <text evidence="1">Lytic transglycosylase with a strong preference for naked glycan strands that lack stem peptides.</text>
</comment>
<dbReference type="HAMAP" id="MF_02071">
    <property type="entry name" value="RlpA"/>
    <property type="match status" value="1"/>
</dbReference>
<dbReference type="InterPro" id="IPR009009">
    <property type="entry name" value="RlpA-like_DPBB"/>
</dbReference>
<dbReference type="SUPFAM" id="SSF50685">
    <property type="entry name" value="Barwin-like endoglucanases"/>
    <property type="match status" value="1"/>
</dbReference>
<dbReference type="Pfam" id="PF03330">
    <property type="entry name" value="DPBB_1"/>
    <property type="match status" value="1"/>
</dbReference>
<evidence type="ECO:0000259" key="3">
    <source>
        <dbReference type="Pfam" id="PF03330"/>
    </source>
</evidence>
<feature type="signal peptide" evidence="1">
    <location>
        <begin position="1"/>
        <end position="32"/>
    </location>
</feature>
<keyword evidence="5" id="KW-1185">Reference proteome</keyword>
<dbReference type="AlphaFoldDB" id="A0A509EJQ5"/>
<evidence type="ECO:0000313" key="4">
    <source>
        <dbReference type="EMBL" id="VUD73844.1"/>
    </source>
</evidence>
<sequence length="193" mass="20966" precursor="true">MNTYVLRQKSSRPALLGPIVVLAMMGAHDARAQSPNLPDAAANERFQGLRRSAPVFTYREVTSHLPPMPAPSGSAAPESREAPPQAAGGSYMTAPRSRPIERGKASWYQHPGRTASGEVYNPDRLTAAHRSLPFGKRVLVVNTRNGRSVVVRITDRTNARTQARRPYIVDLSRGSARALGIDGIGQVALYEAR</sequence>
<dbReference type="Gene3D" id="2.40.40.10">
    <property type="entry name" value="RlpA-like domain"/>
    <property type="match status" value="1"/>
</dbReference>
<dbReference type="PANTHER" id="PTHR34183:SF8">
    <property type="entry name" value="ENDOLYTIC PEPTIDOGLYCAN TRANSGLYCOSYLASE RLPA-RELATED"/>
    <property type="match status" value="1"/>
</dbReference>
<reference evidence="4 5" key="1">
    <citation type="submission" date="2019-06" db="EMBL/GenBank/DDBJ databases">
        <authorList>
            <person name="Rodrigo-Torres L."/>
            <person name="Arahal R. D."/>
            <person name="Lucena T."/>
        </authorList>
    </citation>
    <scope>NUCLEOTIDE SEQUENCE [LARGE SCALE GENOMIC DNA]</scope>
    <source>
        <strain evidence="4 5">SB0023/3</strain>
    </source>
</reference>
<dbReference type="InterPro" id="IPR034718">
    <property type="entry name" value="RlpA"/>
</dbReference>
<keyword evidence="1 4" id="KW-0456">Lyase</keyword>
<dbReference type="GO" id="GO:0008932">
    <property type="term" value="F:lytic endotransglycosylase activity"/>
    <property type="evidence" value="ECO:0007669"/>
    <property type="project" value="UniProtKB-UniRule"/>
</dbReference>
<evidence type="ECO:0000313" key="5">
    <source>
        <dbReference type="Proteomes" id="UP000410984"/>
    </source>
</evidence>
<dbReference type="Proteomes" id="UP000410984">
    <property type="component" value="Unassembled WGS sequence"/>
</dbReference>
<comment type="similarity">
    <text evidence="1">Belongs to the RlpA family.</text>
</comment>
<proteinExistence type="inferred from homology"/>
<organism evidence="4 5">
    <name type="scientific">Methylobacterium symbioticum</name>
    <dbReference type="NCBI Taxonomy" id="2584084"/>
    <lineage>
        <taxon>Bacteria</taxon>
        <taxon>Pseudomonadati</taxon>
        <taxon>Pseudomonadota</taxon>
        <taxon>Alphaproteobacteria</taxon>
        <taxon>Hyphomicrobiales</taxon>
        <taxon>Methylobacteriaceae</taxon>
        <taxon>Methylobacterium</taxon>
    </lineage>
</organism>
<feature type="region of interest" description="Disordered" evidence="2">
    <location>
        <begin position="63"/>
        <end position="119"/>
    </location>
</feature>
<dbReference type="CDD" id="cd22268">
    <property type="entry name" value="DPBB_RlpA-like"/>
    <property type="match status" value="1"/>
</dbReference>
<feature type="compositionally biased region" description="Low complexity" evidence="2">
    <location>
        <begin position="71"/>
        <end position="87"/>
    </location>
</feature>
<gene>
    <name evidence="4" type="primary">rlpA_2</name>
    <name evidence="1" type="synonym">rlpA</name>
    <name evidence="4" type="ORF">MET9862_04464</name>
</gene>
<name>A0A509EJQ5_9HYPH</name>
<evidence type="ECO:0000256" key="2">
    <source>
        <dbReference type="SAM" id="MobiDB-lite"/>
    </source>
</evidence>
<dbReference type="EMBL" id="CABFPH010000088">
    <property type="protein sequence ID" value="VUD73844.1"/>
    <property type="molecule type" value="Genomic_DNA"/>
</dbReference>
<dbReference type="EC" id="4.2.2.-" evidence="1"/>
<keyword evidence="1" id="KW-0961">Cell wall biogenesis/degradation</keyword>
<dbReference type="PANTHER" id="PTHR34183">
    <property type="entry name" value="ENDOLYTIC PEPTIDOGLYCAN TRANSGLYCOSYLASE RLPA"/>
    <property type="match status" value="1"/>
</dbReference>
<feature type="chain" id="PRO_5021518726" description="Endolytic peptidoglycan transglycosylase RlpA" evidence="1">
    <location>
        <begin position="33"/>
        <end position="193"/>
    </location>
</feature>